<sequence length="388" mass="42864">MAMATSPPEEVPQSRSKKERSGASDFTRSSRAYSNAQDVDARRGRDESKARRLRGERRTAQDASGQGISVGHGMPARQSLFGLAHKATKAHPVGLHLAKVPLDGLEPGSVPGGRILEREVGLLEPQAYICHEILLVLVDERVLLQLSLYKQEKSRESSKSLPSASDLLHGSGKGRLTVCAGWTAVKHERGRHERRPRTSVPRRTFWMDGVRIGFHHDFHGRKVCWQLRGCSSQRHLWEILPRAPRGWDGLGHDKHYRRHRALRRRSYLHSGAARPMELCSSVRLSPADLVRITQAGRGRSSTLKVASAICVAALGFLIRRTAAAAHLCDDGGAWRCREIGNRSLYRVSASSAFDGGRANLALFSAETVRSLPLAFLWDPPAAARKALC</sequence>
<keyword evidence="3" id="KW-1185">Reference proteome</keyword>
<comment type="caution">
    <text evidence="2">The sequence shown here is derived from an EMBL/GenBank/DDBJ whole genome shotgun (WGS) entry which is preliminary data.</text>
</comment>
<dbReference type="AlphaFoldDB" id="A0A5N6KXQ4"/>
<feature type="compositionally biased region" description="Polar residues" evidence="1">
    <location>
        <begin position="24"/>
        <end position="37"/>
    </location>
</feature>
<proteinExistence type="predicted"/>
<name>A0A5N6KXQ4_9ROSI</name>
<protein>
    <submittedName>
        <fullName evidence="2">Uncharacterized protein</fullName>
    </submittedName>
</protein>
<evidence type="ECO:0000256" key="1">
    <source>
        <dbReference type="SAM" id="MobiDB-lite"/>
    </source>
</evidence>
<feature type="compositionally biased region" description="Basic and acidic residues" evidence="1">
    <location>
        <begin position="39"/>
        <end position="50"/>
    </location>
</feature>
<feature type="region of interest" description="Disordered" evidence="1">
    <location>
        <begin position="1"/>
        <end position="72"/>
    </location>
</feature>
<dbReference type="Proteomes" id="UP000327013">
    <property type="component" value="Unassembled WGS sequence"/>
</dbReference>
<evidence type="ECO:0000313" key="2">
    <source>
        <dbReference type="EMBL" id="KAB8356508.1"/>
    </source>
</evidence>
<organism evidence="2 3">
    <name type="scientific">Carpinus fangiana</name>
    <dbReference type="NCBI Taxonomy" id="176857"/>
    <lineage>
        <taxon>Eukaryota</taxon>
        <taxon>Viridiplantae</taxon>
        <taxon>Streptophyta</taxon>
        <taxon>Embryophyta</taxon>
        <taxon>Tracheophyta</taxon>
        <taxon>Spermatophyta</taxon>
        <taxon>Magnoliopsida</taxon>
        <taxon>eudicotyledons</taxon>
        <taxon>Gunneridae</taxon>
        <taxon>Pentapetalae</taxon>
        <taxon>rosids</taxon>
        <taxon>fabids</taxon>
        <taxon>Fagales</taxon>
        <taxon>Betulaceae</taxon>
        <taxon>Carpinus</taxon>
    </lineage>
</organism>
<evidence type="ECO:0000313" key="3">
    <source>
        <dbReference type="Proteomes" id="UP000327013"/>
    </source>
</evidence>
<accession>A0A5N6KXQ4</accession>
<reference evidence="2 3" key="1">
    <citation type="submission" date="2019-06" db="EMBL/GenBank/DDBJ databases">
        <title>A chromosomal-level reference genome of Carpinus fangiana (Coryloideae, Betulaceae).</title>
        <authorList>
            <person name="Yang X."/>
            <person name="Wang Z."/>
            <person name="Zhang L."/>
            <person name="Hao G."/>
            <person name="Liu J."/>
            <person name="Yang Y."/>
        </authorList>
    </citation>
    <scope>NUCLEOTIDE SEQUENCE [LARGE SCALE GENOMIC DNA]</scope>
    <source>
        <strain evidence="2">Cfa_2016G</strain>
        <tissue evidence="2">Leaf</tissue>
    </source>
</reference>
<gene>
    <name evidence="2" type="ORF">FH972_024091</name>
</gene>
<dbReference type="EMBL" id="VIBQ01000016">
    <property type="protein sequence ID" value="KAB8356508.1"/>
    <property type="molecule type" value="Genomic_DNA"/>
</dbReference>